<evidence type="ECO:0000259" key="8">
    <source>
        <dbReference type="PROSITE" id="PS50928"/>
    </source>
</evidence>
<dbReference type="EMBL" id="CP016893">
    <property type="protein sequence ID" value="AST58788.1"/>
    <property type="molecule type" value="Genomic_DNA"/>
</dbReference>
<feature type="transmembrane region" description="Helical" evidence="7">
    <location>
        <begin position="218"/>
        <end position="243"/>
    </location>
</feature>
<feature type="transmembrane region" description="Helical" evidence="7">
    <location>
        <begin position="188"/>
        <end position="206"/>
    </location>
</feature>
<evidence type="ECO:0000256" key="1">
    <source>
        <dbReference type="ARBA" id="ARBA00004651"/>
    </source>
</evidence>
<dbReference type="Gene3D" id="1.10.3720.10">
    <property type="entry name" value="MetI-like"/>
    <property type="match status" value="1"/>
</dbReference>
<protein>
    <submittedName>
        <fullName evidence="9">ABC transporter permease</fullName>
    </submittedName>
</protein>
<evidence type="ECO:0000256" key="7">
    <source>
        <dbReference type="RuleBase" id="RU363032"/>
    </source>
</evidence>
<dbReference type="SUPFAM" id="SSF161098">
    <property type="entry name" value="MetI-like"/>
    <property type="match status" value="1"/>
</dbReference>
<dbReference type="GO" id="GO:0005886">
    <property type="term" value="C:plasma membrane"/>
    <property type="evidence" value="ECO:0007669"/>
    <property type="project" value="UniProtKB-SubCell"/>
</dbReference>
<dbReference type="RefSeq" id="WP_015311819.1">
    <property type="nucleotide sequence ID" value="NZ_CP117254.1"/>
</dbReference>
<feature type="transmembrane region" description="Helical" evidence="7">
    <location>
        <begin position="95"/>
        <end position="115"/>
    </location>
</feature>
<evidence type="ECO:0000313" key="10">
    <source>
        <dbReference type="Proteomes" id="UP000214975"/>
    </source>
</evidence>
<keyword evidence="3" id="KW-1003">Cell membrane</keyword>
<keyword evidence="4 7" id="KW-0812">Transmembrane</keyword>
<keyword evidence="6 7" id="KW-0472">Membrane</keyword>
<evidence type="ECO:0000256" key="4">
    <source>
        <dbReference type="ARBA" id="ARBA00022692"/>
    </source>
</evidence>
<dbReference type="InterPro" id="IPR035906">
    <property type="entry name" value="MetI-like_sf"/>
</dbReference>
<dbReference type="Pfam" id="PF00528">
    <property type="entry name" value="BPD_transp_1"/>
    <property type="match status" value="1"/>
</dbReference>
<accession>A0A223I247</accession>
<dbReference type="Proteomes" id="UP000214975">
    <property type="component" value="Chromosome"/>
</dbReference>
<dbReference type="PROSITE" id="PS50928">
    <property type="entry name" value="ABC_TM1"/>
    <property type="match status" value="1"/>
</dbReference>
<evidence type="ECO:0000313" key="9">
    <source>
        <dbReference type="EMBL" id="AST58788.1"/>
    </source>
</evidence>
<evidence type="ECO:0000256" key="5">
    <source>
        <dbReference type="ARBA" id="ARBA00022989"/>
    </source>
</evidence>
<dbReference type="CDD" id="cd06261">
    <property type="entry name" value="TM_PBP2"/>
    <property type="match status" value="1"/>
</dbReference>
<dbReference type="GO" id="GO:0055085">
    <property type="term" value="P:transmembrane transport"/>
    <property type="evidence" value="ECO:0007669"/>
    <property type="project" value="InterPro"/>
</dbReference>
<evidence type="ECO:0000256" key="3">
    <source>
        <dbReference type="ARBA" id="ARBA00022475"/>
    </source>
</evidence>
<dbReference type="InterPro" id="IPR000515">
    <property type="entry name" value="MetI-like"/>
</dbReference>
<reference evidence="9 10" key="1">
    <citation type="submission" date="2016-08" db="EMBL/GenBank/DDBJ databases">
        <title>A novel genetic cassette of butanologenic Thermoanaerobacterium thermosaccharolyticum that directly convert cellulose to butanol.</title>
        <authorList>
            <person name="Li T."/>
            <person name="He J."/>
        </authorList>
    </citation>
    <scope>NUCLEOTIDE SEQUENCE [LARGE SCALE GENOMIC DNA]</scope>
    <source>
        <strain evidence="9 10">TG57</strain>
    </source>
</reference>
<proteinExistence type="inferred from homology"/>
<name>A0A223I247_THETR</name>
<feature type="transmembrane region" description="Helical" evidence="7">
    <location>
        <begin position="121"/>
        <end position="140"/>
    </location>
</feature>
<dbReference type="AlphaFoldDB" id="A0A223I247"/>
<keyword evidence="5 7" id="KW-1133">Transmembrane helix</keyword>
<dbReference type="PANTHER" id="PTHR30151:SF0">
    <property type="entry name" value="ABC TRANSPORTER PERMEASE PROTEIN MJ0413-RELATED"/>
    <property type="match status" value="1"/>
</dbReference>
<feature type="transmembrane region" description="Helical" evidence="7">
    <location>
        <begin position="59"/>
        <end position="83"/>
    </location>
</feature>
<dbReference type="PANTHER" id="PTHR30151">
    <property type="entry name" value="ALKANE SULFONATE ABC TRANSPORTER-RELATED, MEMBRANE SUBUNIT"/>
    <property type="match status" value="1"/>
</dbReference>
<sequence>MKLGRKAFEYFYALLIIFLLWYMISQIVNINLIPSPLLVLENLSKTFKSKIMIHVEYSLFRILMGIALSLIVGVPTGIVMGYFRKVDKLLSPIVYLIYPIPKIALLPVVMLIFGLGEMSKIFMIAVIVVFQVIVSLRDAVKGIPENMYYSIYSLGGSLFQLLREVIIPASLINILTSIRVALGTAISVLFFTETFGTEYGIGYFIMDSWMRVNYLDMYSGIIVLSLMGIVLFSIIDFLEFIFYRW</sequence>
<evidence type="ECO:0000256" key="2">
    <source>
        <dbReference type="ARBA" id="ARBA00022448"/>
    </source>
</evidence>
<comment type="similarity">
    <text evidence="7">Belongs to the binding-protein-dependent transport system permease family.</text>
</comment>
<keyword evidence="2 7" id="KW-0813">Transport</keyword>
<feature type="transmembrane region" description="Helical" evidence="7">
    <location>
        <begin position="12"/>
        <end position="39"/>
    </location>
</feature>
<feature type="transmembrane region" description="Helical" evidence="7">
    <location>
        <begin position="161"/>
        <end position="182"/>
    </location>
</feature>
<organism evidence="9 10">
    <name type="scientific">Thermoanaerobacterium thermosaccharolyticum</name>
    <name type="common">Clostridium thermosaccharolyticum</name>
    <dbReference type="NCBI Taxonomy" id="1517"/>
    <lineage>
        <taxon>Bacteria</taxon>
        <taxon>Bacillati</taxon>
        <taxon>Bacillota</taxon>
        <taxon>Clostridia</taxon>
        <taxon>Thermoanaerobacterales</taxon>
        <taxon>Thermoanaerobacteraceae</taxon>
        <taxon>Thermoanaerobacterium</taxon>
    </lineage>
</organism>
<comment type="subcellular location">
    <subcellularLocation>
        <location evidence="1 7">Cell membrane</location>
        <topology evidence="1 7">Multi-pass membrane protein</topology>
    </subcellularLocation>
</comment>
<evidence type="ECO:0000256" key="6">
    <source>
        <dbReference type="ARBA" id="ARBA00023136"/>
    </source>
</evidence>
<feature type="domain" description="ABC transmembrane type-1" evidence="8">
    <location>
        <begin position="55"/>
        <end position="239"/>
    </location>
</feature>
<gene>
    <name evidence="9" type="ORF">Thert_03004</name>
</gene>